<dbReference type="EMBL" id="MK937605">
    <property type="protein sequence ID" value="QDH92958.1"/>
    <property type="molecule type" value="Genomic_DNA"/>
</dbReference>
<evidence type="ECO:0000313" key="3">
    <source>
        <dbReference type="Proteomes" id="UP000317263"/>
    </source>
</evidence>
<sequence length="155" mass="17354">MTARCRQNPGGYPVSAAATRGPVPDRSDQTVRRGEETEKVEVFGKVEVPELGIANCHPFVEDLYRSMAESGQARYYEPTDWQVARFTMLQINAALAPGENIPAMKLTALNQLLSNLLLTEGDRRRVRIEIERKEGKPEGVVIDAQAQFKQWLEAP</sequence>
<accession>A0A514DH61</accession>
<evidence type="ECO:0000313" key="2">
    <source>
        <dbReference type="EMBL" id="QDH92958.1"/>
    </source>
</evidence>
<evidence type="ECO:0008006" key="4">
    <source>
        <dbReference type="Google" id="ProtNLM"/>
    </source>
</evidence>
<feature type="compositionally biased region" description="Basic and acidic residues" evidence="1">
    <location>
        <begin position="23"/>
        <end position="35"/>
    </location>
</feature>
<reference evidence="2 3" key="1">
    <citation type="submission" date="2019-05" db="EMBL/GenBank/DDBJ databases">
        <authorList>
            <person name="Chung H.-M."/>
            <person name="Dalia R."/>
            <person name="Diaz J."/>
            <person name="Khakhina S."/>
            <person name="Lee-Soety J.Y."/>
            <person name="Lindberg H.M."/>
            <person name="Pape-Zambito D.A."/>
            <person name="Sunnen C.N."/>
            <person name="Garlena R.A."/>
            <person name="Russell D.A."/>
            <person name="Pope W.H."/>
            <person name="Jacobs-Sera D."/>
            <person name="Hatfull G.F."/>
        </authorList>
    </citation>
    <scope>NUCLEOTIDE SEQUENCE [LARGE SCALE GENOMIC DNA]</scope>
</reference>
<dbReference type="Pfam" id="PF25673">
    <property type="entry name" value="Terminase_7"/>
    <property type="match status" value="1"/>
</dbReference>
<dbReference type="Proteomes" id="UP000317263">
    <property type="component" value="Segment"/>
</dbReference>
<gene>
    <name evidence="2" type="primary">2</name>
    <name evidence="2" type="ORF">SEA_STEPHIG9_2</name>
</gene>
<feature type="region of interest" description="Disordered" evidence="1">
    <location>
        <begin position="1"/>
        <end position="35"/>
    </location>
</feature>
<dbReference type="InterPro" id="IPR057972">
    <property type="entry name" value="Terminase_7"/>
</dbReference>
<organism evidence="2 3">
    <name type="scientific">Mycobacterium phage Stephig9</name>
    <dbReference type="NCBI Taxonomy" id="2591224"/>
    <lineage>
        <taxon>Viruses</taxon>
        <taxon>Duplodnaviria</taxon>
        <taxon>Heunggongvirae</taxon>
        <taxon>Uroviricota</taxon>
        <taxon>Caudoviricetes</taxon>
        <taxon>Fromanvirus</taxon>
        <taxon>Fromanvirus astro</taxon>
    </lineage>
</organism>
<evidence type="ECO:0000256" key="1">
    <source>
        <dbReference type="SAM" id="MobiDB-lite"/>
    </source>
</evidence>
<proteinExistence type="predicted"/>
<protein>
    <recommendedName>
        <fullName evidence="4">Terminase small subunit</fullName>
    </recommendedName>
</protein>
<name>A0A514DH61_9CAUD</name>